<dbReference type="InterPro" id="IPR029063">
    <property type="entry name" value="SAM-dependent_MTases_sf"/>
</dbReference>
<dbReference type="GO" id="GO:0032259">
    <property type="term" value="P:methylation"/>
    <property type="evidence" value="ECO:0007669"/>
    <property type="project" value="UniProtKB-KW"/>
</dbReference>
<dbReference type="GO" id="GO:0052735">
    <property type="term" value="F:tRNA (cytidine-3-)-methyltransferase activity"/>
    <property type="evidence" value="ECO:0007669"/>
    <property type="project" value="TreeGrafter"/>
</dbReference>
<name>A0A6G1SCQ8_9ACAR</name>
<evidence type="ECO:0000256" key="3">
    <source>
        <dbReference type="ARBA" id="ARBA00022679"/>
    </source>
</evidence>
<sequence length="313" mass="36808">MDSHQPPQPSTFKRDRKLLDANEVFTHNAWDDTEWTDDMYEEAERRIEEQRQASRFYGNDIGEQESNVTNKWNEFYALHEDKFFKDRKWVFSEFPELLQGITMGSLQDHTTTEPYQIFEVGCGVGNAVVHILNNNTQPNLRIYCCDLSEVAIETLKKRDFYLQQPDSVIAFQADVCREFESNVLTRIEPNSQNFIMLIFTLSAFKPELMRQAIRNLTTLLRPGGMILFRDYAQYDLTQLRFKGSALLRDNYYIRSDGTTSYYFTKETVRELFTGDDSPLVEVELKLDNRLLVNRLKGIKMCRCWIQGKFKKLT</sequence>
<dbReference type="AlphaFoldDB" id="A0A6G1SCQ8"/>
<dbReference type="EMBL" id="GGYP01003513">
    <property type="protein sequence ID" value="MDE48284.1"/>
    <property type="molecule type" value="Transcribed_RNA"/>
</dbReference>
<dbReference type="PANTHER" id="PTHR22809:SF11">
    <property type="entry name" value="TRNA N(3)-METHYLCYTIDINE METHYLTRANSFERASE METTL2"/>
    <property type="match status" value="1"/>
</dbReference>
<comment type="function">
    <text evidence="4">S-adenosyl-L-methionine-dependent methyltransferase.</text>
</comment>
<dbReference type="SUPFAM" id="SSF53335">
    <property type="entry name" value="S-adenosyl-L-methionine-dependent methyltransferases"/>
    <property type="match status" value="1"/>
</dbReference>
<reference evidence="6" key="1">
    <citation type="submission" date="2018-10" db="EMBL/GenBank/DDBJ databases">
        <title>Transcriptome assembly of Aceria tosichella (Wheat curl mite) Type 2.</title>
        <authorList>
            <person name="Scully E.D."/>
            <person name="Geib S.M."/>
            <person name="Palmer N.A."/>
            <person name="Gupta A.K."/>
            <person name="Sarath G."/>
            <person name="Tatineni S."/>
        </authorList>
    </citation>
    <scope>NUCLEOTIDE SEQUENCE</scope>
    <source>
        <strain evidence="6">LincolnNE</strain>
    </source>
</reference>
<evidence type="ECO:0000256" key="4">
    <source>
        <dbReference type="PIRNR" id="PIRNR037755"/>
    </source>
</evidence>
<proteinExistence type="inferred from homology"/>
<accession>A0A6G1SCQ8</accession>
<evidence type="ECO:0000313" key="6">
    <source>
        <dbReference type="EMBL" id="MDE48284.1"/>
    </source>
</evidence>
<keyword evidence="3 4" id="KW-0808">Transferase</keyword>
<dbReference type="EC" id="2.1.1.-" evidence="4"/>
<protein>
    <recommendedName>
        <fullName evidence="4">tRNA N(3)-methylcytidine methyltransferase</fullName>
        <ecNumber evidence="4">2.1.1.-</ecNumber>
    </recommendedName>
</protein>
<evidence type="ECO:0000256" key="2">
    <source>
        <dbReference type="ARBA" id="ARBA00022603"/>
    </source>
</evidence>
<comment type="similarity">
    <text evidence="1 4">Belongs to the methyltransferase superfamily. METL family.</text>
</comment>
<evidence type="ECO:0000259" key="5">
    <source>
        <dbReference type="Pfam" id="PF08242"/>
    </source>
</evidence>
<dbReference type="Gene3D" id="3.40.50.150">
    <property type="entry name" value="Vaccinia Virus protein VP39"/>
    <property type="match status" value="1"/>
</dbReference>
<dbReference type="InterPro" id="IPR026113">
    <property type="entry name" value="METTL2/6/8-like"/>
</dbReference>
<dbReference type="InterPro" id="IPR013217">
    <property type="entry name" value="Methyltransf_12"/>
</dbReference>
<dbReference type="CDD" id="cd02440">
    <property type="entry name" value="AdoMet_MTases"/>
    <property type="match status" value="1"/>
</dbReference>
<dbReference type="Pfam" id="PF08242">
    <property type="entry name" value="Methyltransf_12"/>
    <property type="match status" value="1"/>
</dbReference>
<gene>
    <name evidence="6" type="primary">mettl2</name>
    <name evidence="6" type="ORF">g.17386</name>
</gene>
<organism evidence="6">
    <name type="scientific">Aceria tosichella</name>
    <name type="common">wheat curl mite</name>
    <dbReference type="NCBI Taxonomy" id="561515"/>
    <lineage>
        <taxon>Eukaryota</taxon>
        <taxon>Metazoa</taxon>
        <taxon>Ecdysozoa</taxon>
        <taxon>Arthropoda</taxon>
        <taxon>Chelicerata</taxon>
        <taxon>Arachnida</taxon>
        <taxon>Acari</taxon>
        <taxon>Acariformes</taxon>
        <taxon>Trombidiformes</taxon>
        <taxon>Prostigmata</taxon>
        <taxon>Eupodina</taxon>
        <taxon>Eriophyoidea</taxon>
        <taxon>Eriophyidae</taxon>
        <taxon>Eriophyinae</taxon>
        <taxon>Aceriini</taxon>
        <taxon>Aceria</taxon>
    </lineage>
</organism>
<feature type="domain" description="Methyltransferase type 12" evidence="5">
    <location>
        <begin position="119"/>
        <end position="226"/>
    </location>
</feature>
<dbReference type="PANTHER" id="PTHR22809">
    <property type="entry name" value="METHYLTRANSFERASE-RELATED"/>
    <property type="match status" value="1"/>
</dbReference>
<evidence type="ECO:0000256" key="1">
    <source>
        <dbReference type="ARBA" id="ARBA00009725"/>
    </source>
</evidence>
<dbReference type="PIRSF" id="PIRSF037755">
    <property type="entry name" value="Mettl2_prd"/>
    <property type="match status" value="1"/>
</dbReference>
<keyword evidence="2 4" id="KW-0489">Methyltransferase</keyword>